<gene>
    <name evidence="2" type="ORF">Tci_874546</name>
</gene>
<evidence type="ECO:0000256" key="1">
    <source>
        <dbReference type="SAM" id="MobiDB-lite"/>
    </source>
</evidence>
<reference evidence="2" key="1">
    <citation type="journal article" date="2019" name="Sci. Rep.">
        <title>Draft genome of Tanacetum cinerariifolium, the natural source of mosquito coil.</title>
        <authorList>
            <person name="Yamashiro T."/>
            <person name="Shiraishi A."/>
            <person name="Satake H."/>
            <person name="Nakayama K."/>
        </authorList>
    </citation>
    <scope>NUCLEOTIDE SEQUENCE</scope>
</reference>
<sequence>DSIIDDSYIAPDTGSEASSSPTVNVDAILYSKPPHVQKWTKNHSLKDMIGDLQRPVSTRQQLQTDAMWCFFNEFISLVEPKNFKEALEYPSWIEAMQEEIHEFERLNVWVLVPYPENILIIPLKWLFNIKLDEYGDVLKNKA</sequence>
<dbReference type="AlphaFoldDB" id="A0A699SXD2"/>
<evidence type="ECO:0000313" key="2">
    <source>
        <dbReference type="EMBL" id="GFD02577.1"/>
    </source>
</evidence>
<accession>A0A699SXD2</accession>
<name>A0A699SXD2_TANCI</name>
<proteinExistence type="predicted"/>
<dbReference type="EMBL" id="BKCJ011198945">
    <property type="protein sequence ID" value="GFD02577.1"/>
    <property type="molecule type" value="Genomic_DNA"/>
</dbReference>
<feature type="region of interest" description="Disordered" evidence="1">
    <location>
        <begin position="1"/>
        <end position="20"/>
    </location>
</feature>
<feature type="non-terminal residue" evidence="2">
    <location>
        <position position="1"/>
    </location>
</feature>
<organism evidence="2">
    <name type="scientific">Tanacetum cinerariifolium</name>
    <name type="common">Dalmatian daisy</name>
    <name type="synonym">Chrysanthemum cinerariifolium</name>
    <dbReference type="NCBI Taxonomy" id="118510"/>
    <lineage>
        <taxon>Eukaryota</taxon>
        <taxon>Viridiplantae</taxon>
        <taxon>Streptophyta</taxon>
        <taxon>Embryophyta</taxon>
        <taxon>Tracheophyta</taxon>
        <taxon>Spermatophyta</taxon>
        <taxon>Magnoliopsida</taxon>
        <taxon>eudicotyledons</taxon>
        <taxon>Gunneridae</taxon>
        <taxon>Pentapetalae</taxon>
        <taxon>asterids</taxon>
        <taxon>campanulids</taxon>
        <taxon>Asterales</taxon>
        <taxon>Asteraceae</taxon>
        <taxon>Asteroideae</taxon>
        <taxon>Anthemideae</taxon>
        <taxon>Anthemidinae</taxon>
        <taxon>Tanacetum</taxon>
    </lineage>
</organism>
<protein>
    <submittedName>
        <fullName evidence="2">Integrase, catalytic region, zinc finger, CCHC-type, peptidase aspartic, catalytic</fullName>
    </submittedName>
</protein>
<feature type="non-terminal residue" evidence="2">
    <location>
        <position position="142"/>
    </location>
</feature>
<comment type="caution">
    <text evidence="2">The sequence shown here is derived from an EMBL/GenBank/DDBJ whole genome shotgun (WGS) entry which is preliminary data.</text>
</comment>